<proteinExistence type="predicted"/>
<keyword evidence="2" id="KW-1185">Reference proteome</keyword>
<organism evidence="1 2">
    <name type="scientific">Kribbella solani</name>
    <dbReference type="NCBI Taxonomy" id="236067"/>
    <lineage>
        <taxon>Bacteria</taxon>
        <taxon>Bacillati</taxon>
        <taxon>Actinomycetota</taxon>
        <taxon>Actinomycetes</taxon>
        <taxon>Propionibacteriales</taxon>
        <taxon>Kribbellaceae</taxon>
        <taxon>Kribbella</taxon>
    </lineage>
</organism>
<evidence type="ECO:0000313" key="1">
    <source>
        <dbReference type="EMBL" id="MBB5982424.1"/>
    </source>
</evidence>
<accession>A0A841DTH6</accession>
<dbReference type="EMBL" id="JACHNF010000001">
    <property type="protein sequence ID" value="MBB5982424.1"/>
    <property type="molecule type" value="Genomic_DNA"/>
</dbReference>
<dbReference type="AlphaFoldDB" id="A0A841DTH6"/>
<comment type="caution">
    <text evidence="1">The sequence shown here is derived from an EMBL/GenBank/DDBJ whole genome shotgun (WGS) entry which is preliminary data.</text>
</comment>
<dbReference type="Proteomes" id="UP000558997">
    <property type="component" value="Unassembled WGS sequence"/>
</dbReference>
<dbReference type="RefSeq" id="WP_184839627.1">
    <property type="nucleotide sequence ID" value="NZ_BAAAVN010000008.1"/>
</dbReference>
<name>A0A841DTH6_9ACTN</name>
<protein>
    <submittedName>
        <fullName evidence="1">Uncharacterized protein</fullName>
    </submittedName>
</protein>
<gene>
    <name evidence="1" type="ORF">HDA44_005765</name>
</gene>
<reference evidence="1 2" key="1">
    <citation type="submission" date="2020-08" db="EMBL/GenBank/DDBJ databases">
        <title>Sequencing the genomes of 1000 actinobacteria strains.</title>
        <authorList>
            <person name="Klenk H.-P."/>
        </authorList>
    </citation>
    <scope>NUCLEOTIDE SEQUENCE [LARGE SCALE GENOMIC DNA]</scope>
    <source>
        <strain evidence="1 2">DSM 17294</strain>
    </source>
</reference>
<evidence type="ECO:0000313" key="2">
    <source>
        <dbReference type="Proteomes" id="UP000558997"/>
    </source>
</evidence>
<sequence>MAIPDLTAVKNYLGQTSASDETITSALAAETAAQSRVCRIPATYPDDLGEALKRRVARNLALRGLPIAVLRGDAETGNTILPGRDPEVRRFEAPFRKLMLG</sequence>